<evidence type="ECO:0000313" key="1">
    <source>
        <dbReference type="EMBL" id="ELT97526.1"/>
    </source>
</evidence>
<accession>R7U1I6</accession>
<evidence type="ECO:0000313" key="2">
    <source>
        <dbReference type="EnsemblMetazoa" id="CapteP192617"/>
    </source>
</evidence>
<sequence>MQKDLTNWVIDIDKIEETRWSHRTHCWYFPLPLFLAESTISKEAAAKPRPFGLIWNQFNCMMSEASEGGGETPKASGSKLDALPREALLKFVKKQTLMLQKTKAKCDGLGSILICLPLFQNL</sequence>
<gene>
    <name evidence="1" type="ORF">CAPTEDRAFT_192617</name>
</gene>
<dbReference type="OrthoDB" id="6287233at2759"/>
<keyword evidence="3" id="KW-1185">Reference proteome</keyword>
<proteinExistence type="predicted"/>
<dbReference type="EMBL" id="AMQN01027536">
    <property type="status" value="NOT_ANNOTATED_CDS"/>
    <property type="molecule type" value="Genomic_DNA"/>
</dbReference>
<evidence type="ECO:0000313" key="3">
    <source>
        <dbReference type="Proteomes" id="UP000014760"/>
    </source>
</evidence>
<name>R7U1I6_CAPTE</name>
<reference evidence="3" key="1">
    <citation type="submission" date="2012-12" db="EMBL/GenBank/DDBJ databases">
        <authorList>
            <person name="Hellsten U."/>
            <person name="Grimwood J."/>
            <person name="Chapman J.A."/>
            <person name="Shapiro H."/>
            <person name="Aerts A."/>
            <person name="Otillar R.P."/>
            <person name="Terry A.Y."/>
            <person name="Boore J.L."/>
            <person name="Simakov O."/>
            <person name="Marletaz F."/>
            <person name="Cho S.-J."/>
            <person name="Edsinger-Gonzales E."/>
            <person name="Havlak P."/>
            <person name="Kuo D.-H."/>
            <person name="Larsson T."/>
            <person name="Lv J."/>
            <person name="Arendt D."/>
            <person name="Savage R."/>
            <person name="Osoegawa K."/>
            <person name="de Jong P."/>
            <person name="Lindberg D.R."/>
            <person name="Seaver E.C."/>
            <person name="Weisblat D.A."/>
            <person name="Putnam N.H."/>
            <person name="Grigoriev I.V."/>
            <person name="Rokhsar D.S."/>
        </authorList>
    </citation>
    <scope>NUCLEOTIDE SEQUENCE</scope>
    <source>
        <strain evidence="3">I ESC-2004</strain>
    </source>
</reference>
<dbReference type="EMBL" id="KB308549">
    <property type="protein sequence ID" value="ELT97526.1"/>
    <property type="molecule type" value="Genomic_DNA"/>
</dbReference>
<dbReference type="EMBL" id="AMQN01027537">
    <property type="status" value="NOT_ANNOTATED_CDS"/>
    <property type="molecule type" value="Genomic_DNA"/>
</dbReference>
<organism evidence="1">
    <name type="scientific">Capitella teleta</name>
    <name type="common">Polychaete worm</name>
    <dbReference type="NCBI Taxonomy" id="283909"/>
    <lineage>
        <taxon>Eukaryota</taxon>
        <taxon>Metazoa</taxon>
        <taxon>Spiralia</taxon>
        <taxon>Lophotrochozoa</taxon>
        <taxon>Annelida</taxon>
        <taxon>Polychaeta</taxon>
        <taxon>Sedentaria</taxon>
        <taxon>Scolecida</taxon>
        <taxon>Capitellidae</taxon>
        <taxon>Capitella</taxon>
    </lineage>
</organism>
<dbReference type="HOGENOM" id="CLU_2028885_0_0_1"/>
<dbReference type="AlphaFoldDB" id="R7U1I6"/>
<protein>
    <submittedName>
        <fullName evidence="1 2">Uncharacterized protein</fullName>
    </submittedName>
</protein>
<reference evidence="2" key="3">
    <citation type="submission" date="2015-06" db="UniProtKB">
        <authorList>
            <consortium name="EnsemblMetazoa"/>
        </authorList>
    </citation>
    <scope>IDENTIFICATION</scope>
</reference>
<dbReference type="Proteomes" id="UP000014760">
    <property type="component" value="Unassembled WGS sequence"/>
</dbReference>
<reference evidence="1 3" key="2">
    <citation type="journal article" date="2013" name="Nature">
        <title>Insights into bilaterian evolution from three spiralian genomes.</title>
        <authorList>
            <person name="Simakov O."/>
            <person name="Marletaz F."/>
            <person name="Cho S.J."/>
            <person name="Edsinger-Gonzales E."/>
            <person name="Havlak P."/>
            <person name="Hellsten U."/>
            <person name="Kuo D.H."/>
            <person name="Larsson T."/>
            <person name="Lv J."/>
            <person name="Arendt D."/>
            <person name="Savage R."/>
            <person name="Osoegawa K."/>
            <person name="de Jong P."/>
            <person name="Grimwood J."/>
            <person name="Chapman J.A."/>
            <person name="Shapiro H."/>
            <person name="Aerts A."/>
            <person name="Otillar R.P."/>
            <person name="Terry A.Y."/>
            <person name="Boore J.L."/>
            <person name="Grigoriev I.V."/>
            <person name="Lindberg D.R."/>
            <person name="Seaver E.C."/>
            <person name="Weisblat D.A."/>
            <person name="Putnam N.H."/>
            <person name="Rokhsar D.S."/>
        </authorList>
    </citation>
    <scope>NUCLEOTIDE SEQUENCE</scope>
    <source>
        <strain evidence="1 3">I ESC-2004</strain>
    </source>
</reference>
<dbReference type="EMBL" id="AMQN01027535">
    <property type="status" value="NOT_ANNOTATED_CDS"/>
    <property type="molecule type" value="Genomic_DNA"/>
</dbReference>
<dbReference type="EnsemblMetazoa" id="CapteT192617">
    <property type="protein sequence ID" value="CapteP192617"/>
    <property type="gene ID" value="CapteG192617"/>
</dbReference>